<dbReference type="Proteomes" id="UP000265520">
    <property type="component" value="Unassembled WGS sequence"/>
</dbReference>
<evidence type="ECO:0000256" key="1">
    <source>
        <dbReference type="SAM" id="MobiDB-lite"/>
    </source>
</evidence>
<feature type="region of interest" description="Disordered" evidence="1">
    <location>
        <begin position="1"/>
        <end position="36"/>
    </location>
</feature>
<feature type="non-terminal residue" evidence="2">
    <location>
        <position position="1"/>
    </location>
</feature>
<dbReference type="EMBL" id="LXQA010221039">
    <property type="protein sequence ID" value="MCI35189.1"/>
    <property type="molecule type" value="Genomic_DNA"/>
</dbReference>
<protein>
    <submittedName>
        <fullName evidence="2">Uncharacterized protein</fullName>
    </submittedName>
</protein>
<comment type="caution">
    <text evidence="2">The sequence shown here is derived from an EMBL/GenBank/DDBJ whole genome shotgun (WGS) entry which is preliminary data.</text>
</comment>
<evidence type="ECO:0000313" key="3">
    <source>
        <dbReference type="Proteomes" id="UP000265520"/>
    </source>
</evidence>
<sequence length="36" mass="3561">VQIPAPELGAKPPTLGTVGSSSSSFSLNSCARLSNS</sequence>
<reference evidence="2 3" key="1">
    <citation type="journal article" date="2018" name="Front. Plant Sci.">
        <title>Red Clover (Trifolium pratense) and Zigzag Clover (T. medium) - A Picture of Genomic Similarities and Differences.</title>
        <authorList>
            <person name="Dluhosova J."/>
            <person name="Istvanek J."/>
            <person name="Nedelnik J."/>
            <person name="Repkova J."/>
        </authorList>
    </citation>
    <scope>NUCLEOTIDE SEQUENCE [LARGE SCALE GENOMIC DNA]</scope>
    <source>
        <strain evidence="3">cv. 10/8</strain>
        <tissue evidence="2">Leaf</tissue>
    </source>
</reference>
<dbReference type="AlphaFoldDB" id="A0A392RG01"/>
<evidence type="ECO:0000313" key="2">
    <source>
        <dbReference type="EMBL" id="MCI35189.1"/>
    </source>
</evidence>
<organism evidence="2 3">
    <name type="scientific">Trifolium medium</name>
    <dbReference type="NCBI Taxonomy" id="97028"/>
    <lineage>
        <taxon>Eukaryota</taxon>
        <taxon>Viridiplantae</taxon>
        <taxon>Streptophyta</taxon>
        <taxon>Embryophyta</taxon>
        <taxon>Tracheophyta</taxon>
        <taxon>Spermatophyta</taxon>
        <taxon>Magnoliopsida</taxon>
        <taxon>eudicotyledons</taxon>
        <taxon>Gunneridae</taxon>
        <taxon>Pentapetalae</taxon>
        <taxon>rosids</taxon>
        <taxon>fabids</taxon>
        <taxon>Fabales</taxon>
        <taxon>Fabaceae</taxon>
        <taxon>Papilionoideae</taxon>
        <taxon>50 kb inversion clade</taxon>
        <taxon>NPAAA clade</taxon>
        <taxon>Hologalegina</taxon>
        <taxon>IRL clade</taxon>
        <taxon>Trifolieae</taxon>
        <taxon>Trifolium</taxon>
    </lineage>
</organism>
<keyword evidence="3" id="KW-1185">Reference proteome</keyword>
<proteinExistence type="predicted"/>
<name>A0A392RG01_9FABA</name>
<accession>A0A392RG01</accession>
<feature type="compositionally biased region" description="Low complexity" evidence="1">
    <location>
        <begin position="20"/>
        <end position="29"/>
    </location>
</feature>